<comment type="caution">
    <text evidence="1">The sequence shown here is derived from an EMBL/GenBank/DDBJ whole genome shotgun (WGS) entry which is preliminary data.</text>
</comment>
<reference evidence="1 2" key="1">
    <citation type="journal article" date="2018" name="Nat. Genet.">
        <title>The Rosa genome provides new insights in the design of modern roses.</title>
        <authorList>
            <person name="Bendahmane M."/>
        </authorList>
    </citation>
    <scope>NUCLEOTIDE SEQUENCE [LARGE SCALE GENOMIC DNA]</scope>
    <source>
        <strain evidence="2">cv. Old Blush</strain>
    </source>
</reference>
<keyword evidence="2" id="KW-1185">Reference proteome</keyword>
<accession>A0A2P6S9D8</accession>
<gene>
    <name evidence="1" type="ORF">RchiOBHm_Chr1g0323181</name>
</gene>
<evidence type="ECO:0000313" key="1">
    <source>
        <dbReference type="EMBL" id="PRQ55310.1"/>
    </source>
</evidence>
<sequence>MEEADNLEDGRRRWLKAAGLIIFEVQEEDGQIVLEQTRDKVLSDLCSDTKSKIIRLR</sequence>
<dbReference type="Gramene" id="PRQ55310">
    <property type="protein sequence ID" value="PRQ55310"/>
    <property type="gene ID" value="RchiOBHm_Chr1g0323181"/>
</dbReference>
<dbReference type="AlphaFoldDB" id="A0A2P6S9D8"/>
<name>A0A2P6S9D8_ROSCH</name>
<proteinExistence type="predicted"/>
<organism evidence="1 2">
    <name type="scientific">Rosa chinensis</name>
    <name type="common">China rose</name>
    <dbReference type="NCBI Taxonomy" id="74649"/>
    <lineage>
        <taxon>Eukaryota</taxon>
        <taxon>Viridiplantae</taxon>
        <taxon>Streptophyta</taxon>
        <taxon>Embryophyta</taxon>
        <taxon>Tracheophyta</taxon>
        <taxon>Spermatophyta</taxon>
        <taxon>Magnoliopsida</taxon>
        <taxon>eudicotyledons</taxon>
        <taxon>Gunneridae</taxon>
        <taxon>Pentapetalae</taxon>
        <taxon>rosids</taxon>
        <taxon>fabids</taxon>
        <taxon>Rosales</taxon>
        <taxon>Rosaceae</taxon>
        <taxon>Rosoideae</taxon>
        <taxon>Rosoideae incertae sedis</taxon>
        <taxon>Rosa</taxon>
    </lineage>
</organism>
<dbReference type="EMBL" id="PDCK01000039">
    <property type="protein sequence ID" value="PRQ55310.1"/>
    <property type="molecule type" value="Genomic_DNA"/>
</dbReference>
<dbReference type="Proteomes" id="UP000238479">
    <property type="component" value="Chromosome 1"/>
</dbReference>
<protein>
    <submittedName>
        <fullName evidence="1">Uncharacterized protein</fullName>
    </submittedName>
</protein>
<evidence type="ECO:0000313" key="2">
    <source>
        <dbReference type="Proteomes" id="UP000238479"/>
    </source>
</evidence>